<accession>A0A1M2WJF5</accession>
<name>A0A1M2WJF5_ENTFC</name>
<dbReference type="Proteomes" id="UP000249070">
    <property type="component" value="Unassembled WGS sequence"/>
</dbReference>
<evidence type="ECO:0000313" key="5">
    <source>
        <dbReference type="Proteomes" id="UP000469871"/>
    </source>
</evidence>
<proteinExistence type="predicted"/>
<dbReference type="Proteomes" id="UP000469871">
    <property type="component" value="Unassembled WGS sequence"/>
</dbReference>
<protein>
    <submittedName>
        <fullName evidence="2">Uncharacterized protein</fullName>
    </submittedName>
</protein>
<dbReference type="EMBL" id="QHGU01000064">
    <property type="protein sequence ID" value="PZM55092.1"/>
    <property type="molecule type" value="Genomic_DNA"/>
</dbReference>
<evidence type="ECO:0000313" key="4">
    <source>
        <dbReference type="Proteomes" id="UP000249070"/>
    </source>
</evidence>
<reference evidence="3 4" key="1">
    <citation type="submission" date="2018-05" db="EMBL/GenBank/DDBJ databases">
        <title>Vancomycin-resistant Enterococcus faecium strain from Chelyabinsk, Russia.</title>
        <authorList>
            <person name="Gostev V."/>
            <person name="Goncharov A."/>
            <person name="Kolodzhieva V."/>
            <person name="Suvorov A."/>
            <person name="Sidorenko S."/>
            <person name="Zueva L."/>
        </authorList>
    </citation>
    <scope>NUCLEOTIDE SEQUENCE [LARGE SCALE GENOMIC DNA]</scope>
    <source>
        <strain evidence="3 4">20</strain>
    </source>
</reference>
<keyword evidence="1" id="KW-0472">Membrane</keyword>
<comment type="caution">
    <text evidence="2">The sequence shown here is derived from an EMBL/GenBank/DDBJ whole genome shotgun (WGS) entry which is preliminary data.</text>
</comment>
<keyword evidence="1" id="KW-1133">Transmembrane helix</keyword>
<evidence type="ECO:0000313" key="2">
    <source>
        <dbReference type="EMBL" id="KAB7577390.1"/>
    </source>
</evidence>
<gene>
    <name evidence="3" type="ORF">DKP91_11335</name>
    <name evidence="2" type="ORF">GBM73_08690</name>
</gene>
<dbReference type="AlphaFoldDB" id="A0A1M2WJF5"/>
<keyword evidence="1" id="KW-0812">Transmembrane</keyword>
<organism evidence="2 5">
    <name type="scientific">Enterococcus faecium</name>
    <name type="common">Streptococcus faecium</name>
    <dbReference type="NCBI Taxonomy" id="1352"/>
    <lineage>
        <taxon>Bacteria</taxon>
        <taxon>Bacillati</taxon>
        <taxon>Bacillota</taxon>
        <taxon>Bacilli</taxon>
        <taxon>Lactobacillales</taxon>
        <taxon>Enterococcaceae</taxon>
        <taxon>Enterococcus</taxon>
    </lineage>
</organism>
<evidence type="ECO:0000313" key="3">
    <source>
        <dbReference type="EMBL" id="PZM55092.1"/>
    </source>
</evidence>
<dbReference type="EMBL" id="WEFP01000001">
    <property type="protein sequence ID" value="KAB7577390.1"/>
    <property type="molecule type" value="Genomic_DNA"/>
</dbReference>
<sequence length="59" mass="7226">MLNNSHVYHTIFIFLCKHFFVIFFTVIFKYKIALFTGVCIEKYIKLFIIIYMTHPIIQY</sequence>
<feature type="transmembrane region" description="Helical" evidence="1">
    <location>
        <begin position="6"/>
        <end position="28"/>
    </location>
</feature>
<reference evidence="2 5" key="2">
    <citation type="submission" date="2019-10" db="EMBL/GenBank/DDBJ databases">
        <title>Evolutionary dynamics of vancomycin-resistant Enterococcus faecium during gastrointestinal tract colonization and bloodstream infection in immunocompromised pediatric patients.</title>
        <authorList>
            <person name="Chilambi G.S."/>
            <person name="Nordstrom H.R."/>
            <person name="Evans D.R."/>
            <person name="Ferrolino J."/>
            <person name="Hayden R.T."/>
            <person name="Maron G.M."/>
            <person name="Vo A.N."/>
            <person name="Gilmore M.S."/>
            <person name="Wolf J."/>
            <person name="Rosch J.W."/>
            <person name="Van Tyne D."/>
        </authorList>
    </citation>
    <scope>NUCLEOTIDE SEQUENCE [LARGE SCALE GENOMIC DNA]</scope>
    <source>
        <strain evidence="2 5">VRECG27</strain>
    </source>
</reference>
<evidence type="ECO:0000256" key="1">
    <source>
        <dbReference type="SAM" id="Phobius"/>
    </source>
</evidence>